<sequence>MTNNQHHQKKNHSKMSYRTATGAPNPYARARKKRALVILGVFAAVAAVFLFQIVHAKVSQNSVNAKLAVESARYTKMKDENAQLKDKVKQMNDENYLEKLIRAKYFYTKKGETVYNLPNDAK</sequence>
<gene>
    <name evidence="3" type="ORF">R0G89_02845</name>
</gene>
<evidence type="ECO:0000256" key="2">
    <source>
        <dbReference type="SAM" id="MobiDB-lite"/>
    </source>
</evidence>
<organism evidence="3 4">
    <name type="scientific">Pediococcus acidilactici</name>
    <dbReference type="NCBI Taxonomy" id="1254"/>
    <lineage>
        <taxon>Bacteria</taxon>
        <taxon>Bacillati</taxon>
        <taxon>Bacillota</taxon>
        <taxon>Bacilli</taxon>
        <taxon>Lactobacillales</taxon>
        <taxon>Lactobacillaceae</taxon>
        <taxon>Pediococcus</taxon>
        <taxon>Pediococcus acidilactici group</taxon>
    </lineage>
</organism>
<dbReference type="AlphaFoldDB" id="A0AAP3X7S1"/>
<dbReference type="EMBL" id="JAWJAV010000002">
    <property type="protein sequence ID" value="MDV2620667.1"/>
    <property type="molecule type" value="Genomic_DNA"/>
</dbReference>
<feature type="region of interest" description="Disordered" evidence="2">
    <location>
        <begin position="1"/>
        <end position="24"/>
    </location>
</feature>
<reference evidence="3" key="2">
    <citation type="submission" date="2023-10" db="EMBL/GenBank/DDBJ databases">
        <authorList>
            <person name="Khurajog B."/>
        </authorList>
    </citation>
    <scope>NUCLEOTIDE SEQUENCE</scope>
    <source>
        <strain evidence="3">BF9</strain>
    </source>
</reference>
<keyword evidence="1" id="KW-0175">Coiled coil</keyword>
<evidence type="ECO:0000313" key="4">
    <source>
        <dbReference type="Proteomes" id="UP001280897"/>
    </source>
</evidence>
<dbReference type="Proteomes" id="UP001280897">
    <property type="component" value="Unassembled WGS sequence"/>
</dbReference>
<feature type="compositionally biased region" description="Basic residues" evidence="2">
    <location>
        <begin position="1"/>
        <end position="15"/>
    </location>
</feature>
<evidence type="ECO:0000256" key="1">
    <source>
        <dbReference type="SAM" id="Coils"/>
    </source>
</evidence>
<feature type="coiled-coil region" evidence="1">
    <location>
        <begin position="67"/>
        <end position="94"/>
    </location>
</feature>
<dbReference type="PANTHER" id="PTHR40027:SF1">
    <property type="entry name" value="CELL DIVISION PROTEIN DIVIC"/>
    <property type="match status" value="1"/>
</dbReference>
<comment type="caution">
    <text evidence="3">The sequence shown here is derived from an EMBL/GenBank/DDBJ whole genome shotgun (WGS) entry which is preliminary data.</text>
</comment>
<dbReference type="PANTHER" id="PTHR40027">
    <property type="entry name" value="CELL DIVISION PROTEIN DIVIC"/>
    <property type="match status" value="1"/>
</dbReference>
<accession>A0AAP3X7S1</accession>
<dbReference type="GO" id="GO:0051301">
    <property type="term" value="P:cell division"/>
    <property type="evidence" value="ECO:0007669"/>
    <property type="project" value="InterPro"/>
</dbReference>
<protein>
    <submittedName>
        <fullName evidence="3">Septum formation initiator family protein</fullName>
    </submittedName>
</protein>
<dbReference type="InterPro" id="IPR039076">
    <property type="entry name" value="DivIC"/>
</dbReference>
<dbReference type="Pfam" id="PF04977">
    <property type="entry name" value="DivIC"/>
    <property type="match status" value="1"/>
</dbReference>
<dbReference type="RefSeq" id="WP_002832407.1">
    <property type="nucleotide sequence ID" value="NZ_BJMF01000001.1"/>
</dbReference>
<proteinExistence type="predicted"/>
<dbReference type="GeneID" id="57366552"/>
<reference evidence="3" key="1">
    <citation type="journal article" date="2023" name="PeerJ">
        <title>Selection and evaluation of lactic acid bacteria from chicken feces in Thailand as potential probiotics.</title>
        <authorList>
            <person name="Khurajog B."/>
            <person name="Disastra Y."/>
            <person name="Lawwyne L.D."/>
            <person name="Sirichokchatchawan W."/>
            <person name="Niyomtham W."/>
            <person name="Yindee J."/>
            <person name="Hampson D.J."/>
            <person name="Prapasarakul N."/>
        </authorList>
    </citation>
    <scope>NUCLEOTIDE SEQUENCE</scope>
    <source>
        <strain evidence="3">BF9</strain>
    </source>
</reference>
<dbReference type="InterPro" id="IPR007060">
    <property type="entry name" value="FtsL/DivIC"/>
</dbReference>
<name>A0AAP3X7S1_PEDAC</name>
<evidence type="ECO:0000313" key="3">
    <source>
        <dbReference type="EMBL" id="MDV2620667.1"/>
    </source>
</evidence>